<reference evidence="1" key="1">
    <citation type="submission" date="2021-02" db="EMBL/GenBank/DDBJ databases">
        <authorList>
            <person name="Nowell W R."/>
        </authorList>
    </citation>
    <scope>NUCLEOTIDE SEQUENCE</scope>
</reference>
<accession>A0A815T745</accession>
<evidence type="ECO:0000313" key="2">
    <source>
        <dbReference type="Proteomes" id="UP000663864"/>
    </source>
</evidence>
<evidence type="ECO:0000313" key="1">
    <source>
        <dbReference type="EMBL" id="CAF1504004.1"/>
    </source>
</evidence>
<dbReference type="AlphaFoldDB" id="A0A815T745"/>
<organism evidence="1 2">
    <name type="scientific">Rotaria sordida</name>
    <dbReference type="NCBI Taxonomy" id="392033"/>
    <lineage>
        <taxon>Eukaryota</taxon>
        <taxon>Metazoa</taxon>
        <taxon>Spiralia</taxon>
        <taxon>Gnathifera</taxon>
        <taxon>Rotifera</taxon>
        <taxon>Eurotatoria</taxon>
        <taxon>Bdelloidea</taxon>
        <taxon>Philodinida</taxon>
        <taxon>Philodinidae</taxon>
        <taxon>Rotaria</taxon>
    </lineage>
</organism>
<name>A0A815T745_9BILA</name>
<proteinExistence type="predicted"/>
<sequence>MPVILTQNIAIELGLINDVNGIFRHLVYQTDFVSTDVLSEIFPKNTQYIHRPLYVLIEIAKSKIESNLEELQSKLVPIPVIEQTFLIFFQKTRNQNQIEMQFY</sequence>
<gene>
    <name evidence="1" type="ORF">ZHD862_LOCUS37582</name>
</gene>
<dbReference type="EMBL" id="CAJNOT010007266">
    <property type="protein sequence ID" value="CAF1504004.1"/>
    <property type="molecule type" value="Genomic_DNA"/>
</dbReference>
<protein>
    <submittedName>
        <fullName evidence="1">Uncharacterized protein</fullName>
    </submittedName>
</protein>
<comment type="caution">
    <text evidence="1">The sequence shown here is derived from an EMBL/GenBank/DDBJ whole genome shotgun (WGS) entry which is preliminary data.</text>
</comment>
<dbReference type="Proteomes" id="UP000663864">
    <property type="component" value="Unassembled WGS sequence"/>
</dbReference>